<name>A0ACB8D802_DERSI</name>
<protein>
    <submittedName>
        <fullName evidence="1">Uncharacterized protein</fullName>
    </submittedName>
</protein>
<evidence type="ECO:0000313" key="2">
    <source>
        <dbReference type="Proteomes" id="UP000821865"/>
    </source>
</evidence>
<dbReference type="EMBL" id="CM023472">
    <property type="protein sequence ID" value="KAH7960486.1"/>
    <property type="molecule type" value="Genomic_DNA"/>
</dbReference>
<gene>
    <name evidence="1" type="ORF">HPB49_020294</name>
</gene>
<accession>A0ACB8D802</accession>
<sequence>MRLDEQVENRRFLLLYASQTGQAEAIARRLNAAALERGFLPDLHCVSAFGREFDLVKEKCFVVVTSTTDEGLVPENARRFLRYLRKAANSDSLLSGSKYAVLGLGDTNYNNFCNGARTLESQFDALGAAKFYETGYADDAVGLEIVVEPWIEGLWTALRCTLYSAPTNTTPSREDRLVQRSMEERSLTSCSLSASAELTLPLMKDPLVCVQLDVSGADENVSDGDVWQGGQPLPFQESKILYVALTSAKRLTFSDEVKEAWELEFQLPTASVEPKICIKPGDSFGFLCVNRPAEVSYVIDRLGIRGSHVVAVTHAQKARNMEHLPKAPLTVEKLLTTICDIRGIPKKIFLRTLAEFASEASEKRRLLELSSREGSKDYVRFILEARNTFLDVLKAFSSCKPPLAALLEHLPRLLPRYYSVCNWPPQDNSVPCQFRILYKRCPIPGRDEEGLCTGWLTDLAKQWRAQHDIVSGMKSLSLSENACSRVPVYLRKNTTFCFPESLNIPVVMIGPGSGVAPFLSYLQWRREVMAQSDRGDVSETWLFTGCRHRCLDFLYENELCGLVKQGALSKLVVSFSRDADSGDATTESDMRLKGVEGSAGHELKEKDVGCSNWIRGGKYVQDSMRLWHTDLARLISVANSCVYVCGDAVSMATSVRDTLVDILVDEGIVASKEDGLAFVKELQRQGRYLEDIWTA</sequence>
<proteinExistence type="predicted"/>
<reference evidence="1" key="1">
    <citation type="submission" date="2020-05" db="EMBL/GenBank/DDBJ databases">
        <title>Large-scale comparative analyses of tick genomes elucidate their genetic diversity and vector capacities.</title>
        <authorList>
            <person name="Jia N."/>
            <person name="Wang J."/>
            <person name="Shi W."/>
            <person name="Du L."/>
            <person name="Sun Y."/>
            <person name="Zhan W."/>
            <person name="Jiang J."/>
            <person name="Wang Q."/>
            <person name="Zhang B."/>
            <person name="Ji P."/>
            <person name="Sakyi L.B."/>
            <person name="Cui X."/>
            <person name="Yuan T."/>
            <person name="Jiang B."/>
            <person name="Yang W."/>
            <person name="Lam T.T.-Y."/>
            <person name="Chang Q."/>
            <person name="Ding S."/>
            <person name="Wang X."/>
            <person name="Zhu J."/>
            <person name="Ruan X."/>
            <person name="Zhao L."/>
            <person name="Wei J."/>
            <person name="Que T."/>
            <person name="Du C."/>
            <person name="Cheng J."/>
            <person name="Dai P."/>
            <person name="Han X."/>
            <person name="Huang E."/>
            <person name="Gao Y."/>
            <person name="Liu J."/>
            <person name="Shao H."/>
            <person name="Ye R."/>
            <person name="Li L."/>
            <person name="Wei W."/>
            <person name="Wang X."/>
            <person name="Wang C."/>
            <person name="Yang T."/>
            <person name="Huo Q."/>
            <person name="Li W."/>
            <person name="Guo W."/>
            <person name="Chen H."/>
            <person name="Zhou L."/>
            <person name="Ni X."/>
            <person name="Tian J."/>
            <person name="Zhou Y."/>
            <person name="Sheng Y."/>
            <person name="Liu T."/>
            <person name="Pan Y."/>
            <person name="Xia L."/>
            <person name="Li J."/>
            <person name="Zhao F."/>
            <person name="Cao W."/>
        </authorList>
    </citation>
    <scope>NUCLEOTIDE SEQUENCE</scope>
    <source>
        <strain evidence="1">Dsil-2018</strain>
    </source>
</reference>
<evidence type="ECO:0000313" key="1">
    <source>
        <dbReference type="EMBL" id="KAH7960486.1"/>
    </source>
</evidence>
<keyword evidence="2" id="KW-1185">Reference proteome</keyword>
<dbReference type="Proteomes" id="UP000821865">
    <property type="component" value="Chromosome 3"/>
</dbReference>
<organism evidence="1 2">
    <name type="scientific">Dermacentor silvarum</name>
    <name type="common">Tick</name>
    <dbReference type="NCBI Taxonomy" id="543639"/>
    <lineage>
        <taxon>Eukaryota</taxon>
        <taxon>Metazoa</taxon>
        <taxon>Ecdysozoa</taxon>
        <taxon>Arthropoda</taxon>
        <taxon>Chelicerata</taxon>
        <taxon>Arachnida</taxon>
        <taxon>Acari</taxon>
        <taxon>Parasitiformes</taxon>
        <taxon>Ixodida</taxon>
        <taxon>Ixodoidea</taxon>
        <taxon>Ixodidae</taxon>
        <taxon>Rhipicephalinae</taxon>
        <taxon>Dermacentor</taxon>
    </lineage>
</organism>
<comment type="caution">
    <text evidence="1">The sequence shown here is derived from an EMBL/GenBank/DDBJ whole genome shotgun (WGS) entry which is preliminary data.</text>
</comment>